<name>A0A1U7M5U2_TISCR</name>
<sequence>MSNTKNYKKQGGDKWVVNGVLEVTESGLLLLNNKPLTRSQGQAESTASTISDLKEDFNSLLEKLKHAGLMETE</sequence>
<dbReference type="EMBL" id="LTDM01000022">
    <property type="protein sequence ID" value="OLS02558.1"/>
    <property type="molecule type" value="Genomic_DNA"/>
</dbReference>
<evidence type="ECO:0008006" key="3">
    <source>
        <dbReference type="Google" id="ProtNLM"/>
    </source>
</evidence>
<proteinExistence type="predicted"/>
<protein>
    <recommendedName>
        <fullName evidence="3">Head fiber protein</fullName>
    </recommendedName>
</protein>
<accession>A0A1U7M5U2</accession>
<dbReference type="Proteomes" id="UP000186112">
    <property type="component" value="Unassembled WGS sequence"/>
</dbReference>
<dbReference type="RefSeq" id="WP_075726421.1">
    <property type="nucleotide sequence ID" value="NZ_LTDM01000022.1"/>
</dbReference>
<evidence type="ECO:0000313" key="1">
    <source>
        <dbReference type="EMBL" id="OLS02558.1"/>
    </source>
</evidence>
<keyword evidence="2" id="KW-1185">Reference proteome</keyword>
<gene>
    <name evidence="1" type="ORF">TICRE_13590</name>
</gene>
<reference evidence="1 2" key="1">
    <citation type="submission" date="2016-02" db="EMBL/GenBank/DDBJ databases">
        <title>Genome sequence of Tissierella creatinophila DSM 6911.</title>
        <authorList>
            <person name="Poehlein A."/>
            <person name="Daniel R."/>
        </authorList>
    </citation>
    <scope>NUCLEOTIDE SEQUENCE [LARGE SCALE GENOMIC DNA]</scope>
    <source>
        <strain evidence="1 2">DSM 6911</strain>
    </source>
</reference>
<dbReference type="Gene3D" id="6.10.140.1630">
    <property type="match status" value="1"/>
</dbReference>
<dbReference type="AlphaFoldDB" id="A0A1U7M5U2"/>
<dbReference type="OrthoDB" id="1551157at2"/>
<comment type="caution">
    <text evidence="1">The sequence shown here is derived from an EMBL/GenBank/DDBJ whole genome shotgun (WGS) entry which is preliminary data.</text>
</comment>
<organism evidence="1 2">
    <name type="scientific">Tissierella creatinophila DSM 6911</name>
    <dbReference type="NCBI Taxonomy" id="1123403"/>
    <lineage>
        <taxon>Bacteria</taxon>
        <taxon>Bacillati</taxon>
        <taxon>Bacillota</taxon>
        <taxon>Tissierellia</taxon>
        <taxon>Tissierellales</taxon>
        <taxon>Tissierellaceae</taxon>
        <taxon>Tissierella</taxon>
    </lineage>
</organism>
<evidence type="ECO:0000313" key="2">
    <source>
        <dbReference type="Proteomes" id="UP000186112"/>
    </source>
</evidence>